<dbReference type="GO" id="GO:0016020">
    <property type="term" value="C:membrane"/>
    <property type="evidence" value="ECO:0007669"/>
    <property type="project" value="UniProtKB-SubCell"/>
</dbReference>
<keyword evidence="3" id="KW-0812">Transmembrane</keyword>
<evidence type="ECO:0000313" key="6">
    <source>
        <dbReference type="Proteomes" id="UP000756921"/>
    </source>
</evidence>
<sequence length="436" mass="46777">MERKVPRIPCVDTASMTDTESTSRSVLKHEKTHHEGGKQAWLTVVGSFLVYYSSFGLLNSFGFFQDYYQNDYLRTISPSTIAFIGTLQLALMNLLSTVSGGICDAHGIKILYLFSGLGTSVALSALSFCPQGGLWHIFVTQGLLLGVTAGSGIQPACTVVAQHFEKRRAMAMSLVSSGGAMGGVCYQLMFTQLQPLVGFPWTMRIAAIKVLACYSAALLISKDRPSGAKISLRSLLDFNGFRDAKYAVLALGGCFANFGLWVPGFHIKSYAIKVYPGQSIGKYLISLMSGSSVPGMIFGGLLGDCFGRLNIILPITFFSGFLCLSIWLRASSLPVLALFASLFGFASGAVLSLLPSVVSQIVPDDKVGARIGAFYSVIAIATLTGAPIGTTIIGKNPTTREDYRGLIAFSGSAMLVGSLVLFAARVLHSWDLRERW</sequence>
<feature type="transmembrane region" description="Helical" evidence="3">
    <location>
        <begin position="40"/>
        <end position="64"/>
    </location>
</feature>
<comment type="caution">
    <text evidence="5">The sequence shown here is derived from an EMBL/GenBank/DDBJ whole genome shotgun (WGS) entry which is preliminary data.</text>
</comment>
<dbReference type="OrthoDB" id="6509908at2759"/>
<feature type="transmembrane region" description="Helical" evidence="3">
    <location>
        <begin position="246"/>
        <end position="263"/>
    </location>
</feature>
<evidence type="ECO:0000313" key="5">
    <source>
        <dbReference type="EMBL" id="KAF9734975.1"/>
    </source>
</evidence>
<dbReference type="InterPro" id="IPR020846">
    <property type="entry name" value="MFS_dom"/>
</dbReference>
<feature type="transmembrane region" description="Helical" evidence="3">
    <location>
        <begin position="336"/>
        <end position="359"/>
    </location>
</feature>
<keyword evidence="6" id="KW-1185">Reference proteome</keyword>
<feature type="transmembrane region" description="Helical" evidence="3">
    <location>
        <begin position="201"/>
        <end position="220"/>
    </location>
</feature>
<feature type="transmembrane region" description="Helical" evidence="3">
    <location>
        <begin position="76"/>
        <end position="98"/>
    </location>
</feature>
<dbReference type="Gene3D" id="1.20.1250.20">
    <property type="entry name" value="MFS general substrate transporter like domains"/>
    <property type="match status" value="2"/>
</dbReference>
<dbReference type="Pfam" id="PF07690">
    <property type="entry name" value="MFS_1"/>
    <property type="match status" value="1"/>
</dbReference>
<feature type="transmembrane region" description="Helical" evidence="3">
    <location>
        <begin position="134"/>
        <end position="157"/>
    </location>
</feature>
<dbReference type="PANTHER" id="PTHR11360">
    <property type="entry name" value="MONOCARBOXYLATE TRANSPORTER"/>
    <property type="match status" value="1"/>
</dbReference>
<feature type="transmembrane region" description="Helical" evidence="3">
    <location>
        <begin position="371"/>
        <end position="394"/>
    </location>
</feature>
<dbReference type="AlphaFoldDB" id="A0A9P6GIC2"/>
<dbReference type="SUPFAM" id="SSF103473">
    <property type="entry name" value="MFS general substrate transporter"/>
    <property type="match status" value="1"/>
</dbReference>
<gene>
    <name evidence="5" type="ORF">PMIN01_06380</name>
</gene>
<keyword evidence="3" id="KW-0472">Membrane</keyword>
<dbReference type="InterPro" id="IPR050327">
    <property type="entry name" value="Proton-linked_MCT"/>
</dbReference>
<evidence type="ECO:0000256" key="1">
    <source>
        <dbReference type="ARBA" id="ARBA00004141"/>
    </source>
</evidence>
<dbReference type="InterPro" id="IPR011701">
    <property type="entry name" value="MFS"/>
</dbReference>
<evidence type="ECO:0000256" key="3">
    <source>
        <dbReference type="SAM" id="Phobius"/>
    </source>
</evidence>
<dbReference type="PANTHER" id="PTHR11360:SF281">
    <property type="entry name" value="ASPYRIDONES EFFLUX PROTEIN APDF-RELATED"/>
    <property type="match status" value="1"/>
</dbReference>
<feature type="transmembrane region" description="Helical" evidence="3">
    <location>
        <begin position="406"/>
        <end position="427"/>
    </location>
</feature>
<feature type="transmembrane region" description="Helical" evidence="3">
    <location>
        <begin position="169"/>
        <end position="189"/>
    </location>
</feature>
<feature type="domain" description="Major facilitator superfamily (MFS) profile" evidence="4">
    <location>
        <begin position="245"/>
        <end position="436"/>
    </location>
</feature>
<dbReference type="GO" id="GO:0022857">
    <property type="term" value="F:transmembrane transporter activity"/>
    <property type="evidence" value="ECO:0007669"/>
    <property type="project" value="InterPro"/>
</dbReference>
<comment type="similarity">
    <text evidence="2">Belongs to the major facilitator superfamily. Monocarboxylate porter (TC 2.A.1.13) family.</text>
</comment>
<keyword evidence="3" id="KW-1133">Transmembrane helix</keyword>
<accession>A0A9P6GIC2</accession>
<dbReference type="InterPro" id="IPR036259">
    <property type="entry name" value="MFS_trans_sf"/>
</dbReference>
<protein>
    <submittedName>
        <fullName evidence="5">Monocarboxylate permease-like protein</fullName>
    </submittedName>
</protein>
<feature type="transmembrane region" description="Helical" evidence="3">
    <location>
        <begin position="110"/>
        <end position="128"/>
    </location>
</feature>
<organism evidence="5 6">
    <name type="scientific">Paraphaeosphaeria minitans</name>
    <dbReference type="NCBI Taxonomy" id="565426"/>
    <lineage>
        <taxon>Eukaryota</taxon>
        <taxon>Fungi</taxon>
        <taxon>Dikarya</taxon>
        <taxon>Ascomycota</taxon>
        <taxon>Pezizomycotina</taxon>
        <taxon>Dothideomycetes</taxon>
        <taxon>Pleosporomycetidae</taxon>
        <taxon>Pleosporales</taxon>
        <taxon>Massarineae</taxon>
        <taxon>Didymosphaeriaceae</taxon>
        <taxon>Paraphaeosphaeria</taxon>
    </lineage>
</organism>
<evidence type="ECO:0000259" key="4">
    <source>
        <dbReference type="PROSITE" id="PS50850"/>
    </source>
</evidence>
<feature type="transmembrane region" description="Helical" evidence="3">
    <location>
        <begin position="283"/>
        <end position="302"/>
    </location>
</feature>
<dbReference type="EMBL" id="WJXW01000006">
    <property type="protein sequence ID" value="KAF9734975.1"/>
    <property type="molecule type" value="Genomic_DNA"/>
</dbReference>
<comment type="subcellular location">
    <subcellularLocation>
        <location evidence="1">Membrane</location>
        <topology evidence="1">Multi-pass membrane protein</topology>
    </subcellularLocation>
</comment>
<feature type="transmembrane region" description="Helical" evidence="3">
    <location>
        <begin position="309"/>
        <end position="330"/>
    </location>
</feature>
<reference evidence="5" key="1">
    <citation type="journal article" date="2020" name="Mol. Plant Microbe Interact.">
        <title>Genome Sequence of the Biocontrol Agent Coniothyrium minitans strain Conio (IMI 134523).</title>
        <authorList>
            <person name="Patel D."/>
            <person name="Shittu T.A."/>
            <person name="Baroncelli R."/>
            <person name="Muthumeenakshi S."/>
            <person name="Osborne T.H."/>
            <person name="Janganan T.K."/>
            <person name="Sreenivasaprasad S."/>
        </authorList>
    </citation>
    <scope>NUCLEOTIDE SEQUENCE</scope>
    <source>
        <strain evidence="5">Conio</strain>
    </source>
</reference>
<dbReference type="Proteomes" id="UP000756921">
    <property type="component" value="Unassembled WGS sequence"/>
</dbReference>
<evidence type="ECO:0000256" key="2">
    <source>
        <dbReference type="ARBA" id="ARBA00006727"/>
    </source>
</evidence>
<dbReference type="PROSITE" id="PS50850">
    <property type="entry name" value="MFS"/>
    <property type="match status" value="1"/>
</dbReference>
<proteinExistence type="inferred from homology"/>
<name>A0A9P6GIC2_9PLEO</name>